<keyword evidence="1 2" id="KW-0597">Phosphoprotein</keyword>
<dbReference type="GO" id="GO:0000160">
    <property type="term" value="P:phosphorelay signal transduction system"/>
    <property type="evidence" value="ECO:0007669"/>
    <property type="project" value="InterPro"/>
</dbReference>
<evidence type="ECO:0000313" key="5">
    <source>
        <dbReference type="Proteomes" id="UP000509667"/>
    </source>
</evidence>
<dbReference type="Pfam" id="PF00072">
    <property type="entry name" value="Response_reg"/>
    <property type="match status" value="1"/>
</dbReference>
<dbReference type="Gene3D" id="3.40.50.2300">
    <property type="match status" value="1"/>
</dbReference>
<evidence type="ECO:0000256" key="1">
    <source>
        <dbReference type="ARBA" id="ARBA00022553"/>
    </source>
</evidence>
<dbReference type="PROSITE" id="PS50110">
    <property type="entry name" value="RESPONSE_REGULATORY"/>
    <property type="match status" value="1"/>
</dbReference>
<feature type="domain" description="Response regulatory" evidence="3">
    <location>
        <begin position="9"/>
        <end position="118"/>
    </location>
</feature>
<dbReference type="GeneID" id="56076370"/>
<feature type="modified residue" description="4-aspartylphosphate" evidence="2">
    <location>
        <position position="56"/>
    </location>
</feature>
<evidence type="ECO:0000313" key="4">
    <source>
        <dbReference type="EMBL" id="QLH75942.1"/>
    </source>
</evidence>
<reference evidence="4 5" key="1">
    <citation type="submission" date="2020-07" db="EMBL/GenBank/DDBJ databases">
        <title>Halosimplex pelagicum sp. nov. and Halosimplex rubrum sp. nov., isolated from salted brown alga Laminaria, and emended description of the genus Halosimplex.</title>
        <authorList>
            <person name="Cui H."/>
        </authorList>
    </citation>
    <scope>NUCLEOTIDE SEQUENCE [LARGE SCALE GENOMIC DNA]</scope>
    <source>
        <strain evidence="4 5">R27</strain>
    </source>
</reference>
<protein>
    <submittedName>
        <fullName evidence="4">Response regulator</fullName>
    </submittedName>
</protein>
<accession>A0A7D5P2I3</accession>
<keyword evidence="5" id="KW-1185">Reference proteome</keyword>
<dbReference type="RefSeq" id="WP_179909888.1">
    <property type="nucleotide sequence ID" value="NZ_CP058910.1"/>
</dbReference>
<evidence type="ECO:0000259" key="3">
    <source>
        <dbReference type="PROSITE" id="PS50110"/>
    </source>
</evidence>
<dbReference type="InterPro" id="IPR013971">
    <property type="entry name" value="HalX_domain"/>
</dbReference>
<dbReference type="SUPFAM" id="SSF52172">
    <property type="entry name" value="CheY-like"/>
    <property type="match status" value="1"/>
</dbReference>
<dbReference type="EMBL" id="CP058910">
    <property type="protein sequence ID" value="QLH75942.1"/>
    <property type="molecule type" value="Genomic_DNA"/>
</dbReference>
<evidence type="ECO:0000256" key="2">
    <source>
        <dbReference type="PROSITE-ProRule" id="PRU00169"/>
    </source>
</evidence>
<dbReference type="PANTHER" id="PTHR44591:SF3">
    <property type="entry name" value="RESPONSE REGULATORY DOMAIN-CONTAINING PROTEIN"/>
    <property type="match status" value="1"/>
</dbReference>
<name>A0A7D5P2I3_9EURY</name>
<organism evidence="4 5">
    <name type="scientific">Halosimplex rubrum</name>
    <dbReference type="NCBI Taxonomy" id="869889"/>
    <lineage>
        <taxon>Archaea</taxon>
        <taxon>Methanobacteriati</taxon>
        <taxon>Methanobacteriota</taxon>
        <taxon>Stenosarchaea group</taxon>
        <taxon>Halobacteria</taxon>
        <taxon>Halobacteriales</taxon>
        <taxon>Haloarculaceae</taxon>
        <taxon>Halosimplex</taxon>
    </lineage>
</organism>
<dbReference type="InterPro" id="IPR001789">
    <property type="entry name" value="Sig_transdc_resp-reg_receiver"/>
</dbReference>
<dbReference type="OrthoDB" id="86314at2157"/>
<dbReference type="AlphaFoldDB" id="A0A7D5P2I3"/>
<dbReference type="Proteomes" id="UP000509667">
    <property type="component" value="Chromosome"/>
</dbReference>
<dbReference type="SMART" id="SM00448">
    <property type="entry name" value="REC"/>
    <property type="match status" value="1"/>
</dbReference>
<dbReference type="InterPro" id="IPR011006">
    <property type="entry name" value="CheY-like_superfamily"/>
</dbReference>
<dbReference type="Pfam" id="PF08663">
    <property type="entry name" value="HalX"/>
    <property type="match status" value="1"/>
</dbReference>
<gene>
    <name evidence="4" type="ORF">HZS55_00865</name>
</gene>
<sequence length="191" mass="21545">MNETSTEPRVLIVDDEAEVADVYALRLRDEYDTETAYGGEEALEAVDEAVDVVLLDRRMPQVSGDDVLSTIRERGLDTRVIMITAVDPDFDIVDMPFDDYLCKPVQKADLVAAIEQQLTASRYDDRLTEYLEITSKIALLEAEKTEAELDDSDEVARLRDRAASIQTEMDEALAEFDDFQAAFNEISRHAE</sequence>
<dbReference type="KEGG" id="hrr:HZS55_00865"/>
<dbReference type="InterPro" id="IPR050595">
    <property type="entry name" value="Bact_response_regulator"/>
</dbReference>
<dbReference type="PANTHER" id="PTHR44591">
    <property type="entry name" value="STRESS RESPONSE REGULATOR PROTEIN 1"/>
    <property type="match status" value="1"/>
</dbReference>
<proteinExistence type="predicted"/>